<sequence>MCWFDQTKWQCGYWKWDSFRGQCNKEHRMGETCGLKLINYTTEIQANCKVCDQITKKKRRVKKMSEDVQRWQYEGNRWATIEKTNDDIAEINGQIEDLMRLHDERTRSV</sequence>
<dbReference type="Proteomes" id="UP001172155">
    <property type="component" value="Unassembled WGS sequence"/>
</dbReference>
<comment type="caution">
    <text evidence="1">The sequence shown here is derived from an EMBL/GenBank/DDBJ whole genome shotgun (WGS) entry which is preliminary data.</text>
</comment>
<protein>
    <submittedName>
        <fullName evidence="1">Uncharacterized protein</fullName>
    </submittedName>
</protein>
<name>A0AA40ENV9_9PEZI</name>
<reference evidence="1" key="1">
    <citation type="submission" date="2023-06" db="EMBL/GenBank/DDBJ databases">
        <title>Genome-scale phylogeny and comparative genomics of the fungal order Sordariales.</title>
        <authorList>
            <consortium name="Lawrence Berkeley National Laboratory"/>
            <person name="Hensen N."/>
            <person name="Bonometti L."/>
            <person name="Westerberg I."/>
            <person name="Brannstrom I.O."/>
            <person name="Guillou S."/>
            <person name="Cros-Aarteil S."/>
            <person name="Calhoun S."/>
            <person name="Haridas S."/>
            <person name="Kuo A."/>
            <person name="Mondo S."/>
            <person name="Pangilinan J."/>
            <person name="Riley R."/>
            <person name="LaButti K."/>
            <person name="Andreopoulos B."/>
            <person name="Lipzen A."/>
            <person name="Chen C."/>
            <person name="Yanf M."/>
            <person name="Daum C."/>
            <person name="Ng V."/>
            <person name="Clum A."/>
            <person name="Steindorff A."/>
            <person name="Ohm R."/>
            <person name="Martin F."/>
            <person name="Silar P."/>
            <person name="Natvig D."/>
            <person name="Lalanne C."/>
            <person name="Gautier V."/>
            <person name="Ament-velasquez S.L."/>
            <person name="Kruys A."/>
            <person name="Hutchinson M.I."/>
            <person name="Powell A.J."/>
            <person name="Barry K."/>
            <person name="Miller A.N."/>
            <person name="Grigoriev I.V."/>
            <person name="Debuchy R."/>
            <person name="Gladieux P."/>
            <person name="Thoren M.H."/>
            <person name="Johannesson H."/>
        </authorList>
    </citation>
    <scope>NUCLEOTIDE SEQUENCE</scope>
    <source>
        <strain evidence="1">SMH3187-1</strain>
    </source>
</reference>
<evidence type="ECO:0000313" key="1">
    <source>
        <dbReference type="EMBL" id="KAK0742775.1"/>
    </source>
</evidence>
<dbReference type="EMBL" id="JAUKUD010000005">
    <property type="protein sequence ID" value="KAK0742775.1"/>
    <property type="molecule type" value="Genomic_DNA"/>
</dbReference>
<gene>
    <name evidence="1" type="ORF">B0T18DRAFT_169944</name>
</gene>
<accession>A0AA40ENV9</accession>
<keyword evidence="2" id="KW-1185">Reference proteome</keyword>
<evidence type="ECO:0000313" key="2">
    <source>
        <dbReference type="Proteomes" id="UP001172155"/>
    </source>
</evidence>
<proteinExistence type="predicted"/>
<dbReference type="AlphaFoldDB" id="A0AA40ENV9"/>
<organism evidence="1 2">
    <name type="scientific">Schizothecium vesticola</name>
    <dbReference type="NCBI Taxonomy" id="314040"/>
    <lineage>
        <taxon>Eukaryota</taxon>
        <taxon>Fungi</taxon>
        <taxon>Dikarya</taxon>
        <taxon>Ascomycota</taxon>
        <taxon>Pezizomycotina</taxon>
        <taxon>Sordariomycetes</taxon>
        <taxon>Sordariomycetidae</taxon>
        <taxon>Sordariales</taxon>
        <taxon>Schizotheciaceae</taxon>
        <taxon>Schizothecium</taxon>
    </lineage>
</organism>